<organism evidence="2 3">
    <name type="scientific">Nesidiocoris tenuis</name>
    <dbReference type="NCBI Taxonomy" id="355587"/>
    <lineage>
        <taxon>Eukaryota</taxon>
        <taxon>Metazoa</taxon>
        <taxon>Ecdysozoa</taxon>
        <taxon>Arthropoda</taxon>
        <taxon>Hexapoda</taxon>
        <taxon>Insecta</taxon>
        <taxon>Pterygota</taxon>
        <taxon>Neoptera</taxon>
        <taxon>Paraneoptera</taxon>
        <taxon>Hemiptera</taxon>
        <taxon>Heteroptera</taxon>
        <taxon>Panheteroptera</taxon>
        <taxon>Cimicomorpha</taxon>
        <taxon>Miridae</taxon>
        <taxon>Dicyphina</taxon>
        <taxon>Nesidiocoris</taxon>
    </lineage>
</organism>
<sequence length="89" mass="9819">MNTYGGVICVRTLVATARSRRALEIPPQETRYTLLICALGFSPSLEEMIRMLKLMLPVGMAMPEMEPMKISKNISSQNGQNDESAGDNT</sequence>
<proteinExistence type="predicted"/>
<name>A0ABN7B273_9HEMI</name>
<protein>
    <submittedName>
        <fullName evidence="2">Uncharacterized protein</fullName>
    </submittedName>
</protein>
<evidence type="ECO:0000313" key="2">
    <source>
        <dbReference type="EMBL" id="BES98515.1"/>
    </source>
</evidence>
<feature type="compositionally biased region" description="Polar residues" evidence="1">
    <location>
        <begin position="72"/>
        <end position="89"/>
    </location>
</feature>
<evidence type="ECO:0000256" key="1">
    <source>
        <dbReference type="SAM" id="MobiDB-lite"/>
    </source>
</evidence>
<dbReference type="Proteomes" id="UP001307889">
    <property type="component" value="Chromosome 9"/>
</dbReference>
<reference evidence="2 3" key="1">
    <citation type="submission" date="2023-09" db="EMBL/GenBank/DDBJ databases">
        <title>Nesidiocoris tenuis whole genome shotgun sequence.</title>
        <authorList>
            <person name="Shibata T."/>
            <person name="Shimoda M."/>
            <person name="Kobayashi T."/>
            <person name="Uehara T."/>
        </authorList>
    </citation>
    <scope>NUCLEOTIDE SEQUENCE [LARGE SCALE GENOMIC DNA]</scope>
    <source>
        <strain evidence="2 3">Japan</strain>
    </source>
</reference>
<gene>
    <name evidence="2" type="ORF">NTJ_11328</name>
</gene>
<dbReference type="EMBL" id="AP028917">
    <property type="protein sequence ID" value="BES98515.1"/>
    <property type="molecule type" value="Genomic_DNA"/>
</dbReference>
<accession>A0ABN7B273</accession>
<keyword evidence="3" id="KW-1185">Reference proteome</keyword>
<feature type="region of interest" description="Disordered" evidence="1">
    <location>
        <begin position="69"/>
        <end position="89"/>
    </location>
</feature>
<evidence type="ECO:0000313" key="3">
    <source>
        <dbReference type="Proteomes" id="UP001307889"/>
    </source>
</evidence>